<keyword evidence="3" id="KW-1185">Reference proteome</keyword>
<comment type="caution">
    <text evidence="2">The sequence shown here is derived from an EMBL/GenBank/DDBJ whole genome shotgun (WGS) entry which is preliminary data.</text>
</comment>
<dbReference type="OrthoDB" id="448496at2759"/>
<dbReference type="PANTHER" id="PTHR47675">
    <property type="entry name" value="MOLYBDOPTERIN BINDING DOMAIN PROTEIN (AFU_ORTHOLOGUE AFUA_5G11210)"/>
    <property type="match status" value="1"/>
</dbReference>
<dbReference type="EMBL" id="MCGT01000001">
    <property type="protein sequence ID" value="ORX62764.1"/>
    <property type="molecule type" value="Genomic_DNA"/>
</dbReference>
<dbReference type="InterPro" id="IPR056596">
    <property type="entry name" value="FLAD1_M"/>
</dbReference>
<dbReference type="STRING" id="101127.A0A1X2GYP0"/>
<evidence type="ECO:0000259" key="1">
    <source>
        <dbReference type="SMART" id="SM00852"/>
    </source>
</evidence>
<organism evidence="2 3">
    <name type="scientific">Hesseltinella vesiculosa</name>
    <dbReference type="NCBI Taxonomy" id="101127"/>
    <lineage>
        <taxon>Eukaryota</taxon>
        <taxon>Fungi</taxon>
        <taxon>Fungi incertae sedis</taxon>
        <taxon>Mucoromycota</taxon>
        <taxon>Mucoromycotina</taxon>
        <taxon>Mucoromycetes</taxon>
        <taxon>Mucorales</taxon>
        <taxon>Cunninghamellaceae</taxon>
        <taxon>Hesseltinella</taxon>
    </lineage>
</organism>
<name>A0A1X2GYP0_9FUNG</name>
<dbReference type="Proteomes" id="UP000242146">
    <property type="component" value="Unassembled WGS sequence"/>
</dbReference>
<accession>A0A1X2GYP0</accession>
<dbReference type="GO" id="GO:0047884">
    <property type="term" value="F:FAD diphosphatase activity"/>
    <property type="evidence" value="ECO:0007669"/>
    <property type="project" value="EnsemblFungi"/>
</dbReference>
<dbReference type="Gene3D" id="3.40.980.10">
    <property type="entry name" value="MoaB/Mog-like domain"/>
    <property type="match status" value="1"/>
</dbReference>
<reference evidence="2 3" key="1">
    <citation type="submission" date="2016-07" db="EMBL/GenBank/DDBJ databases">
        <title>Pervasive Adenine N6-methylation of Active Genes in Fungi.</title>
        <authorList>
            <consortium name="DOE Joint Genome Institute"/>
            <person name="Mondo S.J."/>
            <person name="Dannebaum R.O."/>
            <person name="Kuo R.C."/>
            <person name="Labutti K."/>
            <person name="Haridas S."/>
            <person name="Kuo A."/>
            <person name="Salamov A."/>
            <person name="Ahrendt S.R."/>
            <person name="Lipzen A."/>
            <person name="Sullivan W."/>
            <person name="Andreopoulos W.B."/>
            <person name="Clum A."/>
            <person name="Lindquist E."/>
            <person name="Daum C."/>
            <person name="Ramamoorthy G.K."/>
            <person name="Gryganskyi A."/>
            <person name="Culley D."/>
            <person name="Magnuson J.K."/>
            <person name="James T.Y."/>
            <person name="O'Malley M.A."/>
            <person name="Stajich J.E."/>
            <person name="Spatafora J.W."/>
            <person name="Visel A."/>
            <person name="Grigoriev I.V."/>
        </authorList>
    </citation>
    <scope>NUCLEOTIDE SEQUENCE [LARGE SCALE GENOMIC DNA]</scope>
    <source>
        <strain evidence="2 3">NRRL 3301</strain>
    </source>
</reference>
<dbReference type="Pfam" id="PF24102">
    <property type="entry name" value="FLAD1_M"/>
    <property type="match status" value="1"/>
</dbReference>
<dbReference type="CDD" id="cd00885">
    <property type="entry name" value="cinA"/>
    <property type="match status" value="1"/>
</dbReference>
<dbReference type="InterPro" id="IPR001453">
    <property type="entry name" value="MoaB/Mog_dom"/>
</dbReference>
<dbReference type="GO" id="GO:0042726">
    <property type="term" value="P:flavin-containing compound metabolic process"/>
    <property type="evidence" value="ECO:0007669"/>
    <property type="project" value="EnsemblFungi"/>
</dbReference>
<dbReference type="Pfam" id="PF00994">
    <property type="entry name" value="MoCF_biosynth"/>
    <property type="match status" value="1"/>
</dbReference>
<dbReference type="PANTHER" id="PTHR47675:SF1">
    <property type="entry name" value="MOLYBDOPTERIN BINDING DOMAIN PROTEIN (AFU_ORTHOLOGUE AFUA_5G11210)"/>
    <property type="match status" value="1"/>
</dbReference>
<proteinExistence type="predicted"/>
<evidence type="ECO:0000313" key="2">
    <source>
        <dbReference type="EMBL" id="ORX62764.1"/>
    </source>
</evidence>
<dbReference type="SUPFAM" id="SSF53218">
    <property type="entry name" value="Molybdenum cofactor biosynthesis proteins"/>
    <property type="match status" value="1"/>
</dbReference>
<dbReference type="SMART" id="SM00852">
    <property type="entry name" value="MoCF_biosynth"/>
    <property type="match status" value="1"/>
</dbReference>
<feature type="domain" description="MoaB/Mog" evidence="1">
    <location>
        <begin position="9"/>
        <end position="185"/>
    </location>
</feature>
<gene>
    <name evidence="2" type="ORF">DM01DRAFT_1297543</name>
</gene>
<dbReference type="InterPro" id="IPR036425">
    <property type="entry name" value="MoaB/Mog-like_dom_sf"/>
</dbReference>
<protein>
    <submittedName>
        <fullName evidence="2">Molybdopterin binding protein</fullName>
    </submittedName>
</protein>
<sequence>MGKASWTAACLIIGDEILTGKTQDSNSHTLAKFLFELGIDLKRIEVVADDAMAIGDAARSLSASHDFVFTSGGIGKAYCPTHDDITYESLAKAFNLTMQLESQTWVYLKDRLDKTQGGSSKQAQPQATSIDAVKRLATFPTPHHLIRSKLPIPVVVVNSNIFVLPGIPRLFQLLLTTLADPLLARMGTKNASPFYRAQVGTLQPEPAIARFLSDLQAKHRLDLKIGSYPKASDPKLKVVISVVGKDSDLVQAVAAVIRNQVDGWTIDSSGSRL</sequence>
<dbReference type="AlphaFoldDB" id="A0A1X2GYP0"/>
<evidence type="ECO:0000313" key="3">
    <source>
        <dbReference type="Proteomes" id="UP000242146"/>
    </source>
</evidence>